<dbReference type="RefSeq" id="WP_089777817.1">
    <property type="nucleotide sequence ID" value="NZ_CABLRR010000002.1"/>
</dbReference>
<dbReference type="InterPro" id="IPR058279">
    <property type="entry name" value="DUF7973"/>
</dbReference>
<dbReference type="Proteomes" id="UP000198902">
    <property type="component" value="Unassembled WGS sequence"/>
</dbReference>
<feature type="transmembrane region" description="Helical" evidence="1">
    <location>
        <begin position="332"/>
        <end position="354"/>
    </location>
</feature>
<evidence type="ECO:0000313" key="3">
    <source>
        <dbReference type="EMBL" id="CQR49955.1"/>
    </source>
</evidence>
<keyword evidence="1" id="KW-0812">Transmembrane</keyword>
<gene>
    <name evidence="3" type="ORF">BN996_01431</name>
</gene>
<proteinExistence type="predicted"/>
<dbReference type="OrthoDB" id="169477at2157"/>
<evidence type="ECO:0000259" key="2">
    <source>
        <dbReference type="Pfam" id="PF25928"/>
    </source>
</evidence>
<feature type="transmembrane region" description="Helical" evidence="1">
    <location>
        <begin position="133"/>
        <end position="155"/>
    </location>
</feature>
<protein>
    <recommendedName>
        <fullName evidence="2">DUF7973 domain-containing protein</fullName>
    </recommendedName>
</protein>
<keyword evidence="1" id="KW-0472">Membrane</keyword>
<dbReference type="AlphaFoldDB" id="A0A0D6JQV4"/>
<feature type="transmembrane region" description="Helical" evidence="1">
    <location>
        <begin position="292"/>
        <end position="311"/>
    </location>
</feature>
<evidence type="ECO:0000313" key="4">
    <source>
        <dbReference type="Proteomes" id="UP000198902"/>
    </source>
</evidence>
<keyword evidence="1" id="KW-1133">Transmembrane helix</keyword>
<feature type="transmembrane region" description="Helical" evidence="1">
    <location>
        <begin position="220"/>
        <end position="239"/>
    </location>
</feature>
<keyword evidence="4" id="KW-1185">Reference proteome</keyword>
<feature type="transmembrane region" description="Helical" evidence="1">
    <location>
        <begin position="245"/>
        <end position="262"/>
    </location>
</feature>
<reference evidence="4" key="1">
    <citation type="submission" date="2015-03" db="EMBL/GenBank/DDBJ databases">
        <authorList>
            <person name="Urmite Genomes"/>
        </authorList>
    </citation>
    <scope>NUCLEOTIDE SEQUENCE [LARGE SCALE GENOMIC DNA]</scope>
    <source>
        <strain evidence="4">Arc-Hr</strain>
    </source>
</reference>
<feature type="transmembrane region" description="Helical" evidence="1">
    <location>
        <begin position="20"/>
        <end position="51"/>
    </location>
</feature>
<feature type="transmembrane region" description="Helical" evidence="1">
    <location>
        <begin position="161"/>
        <end position="181"/>
    </location>
</feature>
<dbReference type="EMBL" id="CSTE01000002">
    <property type="protein sequence ID" value="CQR49955.1"/>
    <property type="molecule type" value="Genomic_DNA"/>
</dbReference>
<dbReference type="Pfam" id="PF25928">
    <property type="entry name" value="DUF7973"/>
    <property type="match status" value="1"/>
</dbReference>
<name>A0A0D6JQV4_9EURY</name>
<feature type="domain" description="DUF7973" evidence="2">
    <location>
        <begin position="20"/>
        <end position="352"/>
    </location>
</feature>
<accession>A0A0D6JQV4</accession>
<organism evidence="3 4">
    <name type="scientific">Haloferax massiliensis</name>
    <dbReference type="NCBI Taxonomy" id="1476858"/>
    <lineage>
        <taxon>Archaea</taxon>
        <taxon>Methanobacteriati</taxon>
        <taxon>Methanobacteriota</taxon>
        <taxon>Stenosarchaea group</taxon>
        <taxon>Halobacteria</taxon>
        <taxon>Halobacteriales</taxon>
        <taxon>Haloferacaceae</taxon>
        <taxon>Haloferax</taxon>
    </lineage>
</organism>
<sequence>MFETFALQIPVIGVSTERFIVLLLAAFAGGMFGAALGALPSFIFTGFVVLLGETAGIIIRQFEGADLITAGELGTGITSSIGFGPFVGPHIAFAGGVAASAYAGKRYADMDPSEGGYHFGKDITYAFGTQPDILAVGGLFGVLGLLISRVAGGIGLPLDSVALSVMTTAFIARIAFGYPLIGSPAGSGLLDMSPFEKGETRGDGSGRPATEPWLPHQYKWVNIVVIGLGAGILGGWTWLITESFFLAYGISAASLLFLNLGVEKIPVTHHITLGGSSFAAIAAPMVGGNEPLIIVAAAVGGLIGALLGELTQRIAYSHSGTHVDPPAMSITIYSLLIGVLFLLGAIPNSAYLGLGP</sequence>
<evidence type="ECO:0000256" key="1">
    <source>
        <dbReference type="SAM" id="Phobius"/>
    </source>
</evidence>